<name>A0AAD7GIA5_9AGAR</name>
<dbReference type="AlphaFoldDB" id="A0AAD7GIA5"/>
<dbReference type="EMBL" id="JARKIB010000637">
    <property type="protein sequence ID" value="KAJ7696137.1"/>
    <property type="molecule type" value="Genomic_DNA"/>
</dbReference>
<dbReference type="InterPro" id="IPR027417">
    <property type="entry name" value="P-loop_NTPase"/>
</dbReference>
<gene>
    <name evidence="1" type="ORF">B0H16DRAFT_1841837</name>
</gene>
<reference evidence="1" key="1">
    <citation type="submission" date="2023-03" db="EMBL/GenBank/DDBJ databases">
        <title>Massive genome expansion in bonnet fungi (Mycena s.s.) driven by repeated elements and novel gene families across ecological guilds.</title>
        <authorList>
            <consortium name="Lawrence Berkeley National Laboratory"/>
            <person name="Harder C.B."/>
            <person name="Miyauchi S."/>
            <person name="Viragh M."/>
            <person name="Kuo A."/>
            <person name="Thoen E."/>
            <person name="Andreopoulos B."/>
            <person name="Lu D."/>
            <person name="Skrede I."/>
            <person name="Drula E."/>
            <person name="Henrissat B."/>
            <person name="Morin E."/>
            <person name="Kohler A."/>
            <person name="Barry K."/>
            <person name="LaButti K."/>
            <person name="Morin E."/>
            <person name="Salamov A."/>
            <person name="Lipzen A."/>
            <person name="Mereny Z."/>
            <person name="Hegedus B."/>
            <person name="Baldrian P."/>
            <person name="Stursova M."/>
            <person name="Weitz H."/>
            <person name="Taylor A."/>
            <person name="Grigoriev I.V."/>
            <person name="Nagy L.G."/>
            <person name="Martin F."/>
            <person name="Kauserud H."/>
        </authorList>
    </citation>
    <scope>NUCLEOTIDE SEQUENCE</scope>
    <source>
        <strain evidence="1">CBHHK182m</strain>
    </source>
</reference>
<sequence>MYAELVKLAARLPTGLPILGTTATAPKDVIDNILENLGLPKDCERIKVSNEKMNMVLSVRILQHEPESFADLLLLFDAEGSDEFPQTLVYTNERQETEKIQDFLRDNTPEGFDVEKSFEFYHRHIDEAQKVDI</sequence>
<organism evidence="1 2">
    <name type="scientific">Mycena metata</name>
    <dbReference type="NCBI Taxonomy" id="1033252"/>
    <lineage>
        <taxon>Eukaryota</taxon>
        <taxon>Fungi</taxon>
        <taxon>Dikarya</taxon>
        <taxon>Basidiomycota</taxon>
        <taxon>Agaricomycotina</taxon>
        <taxon>Agaricomycetes</taxon>
        <taxon>Agaricomycetidae</taxon>
        <taxon>Agaricales</taxon>
        <taxon>Marasmiineae</taxon>
        <taxon>Mycenaceae</taxon>
        <taxon>Mycena</taxon>
    </lineage>
</organism>
<accession>A0AAD7GIA5</accession>
<evidence type="ECO:0000313" key="2">
    <source>
        <dbReference type="Proteomes" id="UP001215598"/>
    </source>
</evidence>
<proteinExistence type="predicted"/>
<dbReference type="SUPFAM" id="SSF52540">
    <property type="entry name" value="P-loop containing nucleoside triphosphate hydrolases"/>
    <property type="match status" value="1"/>
</dbReference>
<dbReference type="Proteomes" id="UP001215598">
    <property type="component" value="Unassembled WGS sequence"/>
</dbReference>
<evidence type="ECO:0000313" key="1">
    <source>
        <dbReference type="EMBL" id="KAJ7696137.1"/>
    </source>
</evidence>
<comment type="caution">
    <text evidence="1">The sequence shown here is derived from an EMBL/GenBank/DDBJ whole genome shotgun (WGS) entry which is preliminary data.</text>
</comment>
<keyword evidence="2" id="KW-1185">Reference proteome</keyword>
<protein>
    <submittedName>
        <fullName evidence="1">Uncharacterized protein</fullName>
    </submittedName>
</protein>